<gene>
    <name evidence="1" type="ORF">OVN521_LOCUS22697</name>
</gene>
<evidence type="ECO:0000313" key="1">
    <source>
        <dbReference type="EMBL" id="CAF4134356.1"/>
    </source>
</evidence>
<dbReference type="EMBL" id="CAJOBG010004975">
    <property type="protein sequence ID" value="CAF4134356.1"/>
    <property type="molecule type" value="Genomic_DNA"/>
</dbReference>
<evidence type="ECO:0000313" key="2">
    <source>
        <dbReference type="Proteomes" id="UP000663866"/>
    </source>
</evidence>
<dbReference type="AlphaFoldDB" id="A0A819WZJ4"/>
<accession>A0A819WZJ4</accession>
<reference evidence="1" key="1">
    <citation type="submission" date="2021-02" db="EMBL/GenBank/DDBJ databases">
        <authorList>
            <person name="Nowell W R."/>
        </authorList>
    </citation>
    <scope>NUCLEOTIDE SEQUENCE</scope>
</reference>
<proteinExistence type="predicted"/>
<protein>
    <submittedName>
        <fullName evidence="1">Uncharacterized protein</fullName>
    </submittedName>
</protein>
<sequence length="461" mass="52902">MSTDDSNNSAVSHKLTVYEYNKLHNKLKFMNQTNSTNTSRRRLPPKMSEAKADWLRQTLKSRISETSITSGAKQPIAFVADPCECIITNLSKLSRGLRNRVIKEYINNNPIVNTLTCPHPSGYFRNIPCPYCYYGNSEVVKIEKLTRYFICKFRKYKQQFRGNKNRSKNKSFPSKTANTVPSQLLVQNNDVTETEYRIPILNSDMQPSTSVVPINEIAEPINKSPSLKNENTVQLPWEAPAQISTNNELEILNLSVSNDMQQPILVAPTNEIVENIIDFQIEKTDDAPIKINLLSNACTAVGDDHTICNNEPLKNQAELKLFSSCLGLINLECPKQDLYQLGGKYNTFYKHSSMYGNVYFDMSRHNKISDAYWDEIEDDHGVKRHTDAQSKEIAKMYCTDGHGFHSWIFDLSQEHKDIPLQQKRDIIIKRIDYELALDDLFNNKPNATLQEVTELYKQYHP</sequence>
<keyword evidence="2" id="KW-1185">Reference proteome</keyword>
<comment type="caution">
    <text evidence="1">The sequence shown here is derived from an EMBL/GenBank/DDBJ whole genome shotgun (WGS) entry which is preliminary data.</text>
</comment>
<name>A0A819WZJ4_9BILA</name>
<organism evidence="1 2">
    <name type="scientific">Rotaria magnacalcarata</name>
    <dbReference type="NCBI Taxonomy" id="392030"/>
    <lineage>
        <taxon>Eukaryota</taxon>
        <taxon>Metazoa</taxon>
        <taxon>Spiralia</taxon>
        <taxon>Gnathifera</taxon>
        <taxon>Rotifera</taxon>
        <taxon>Eurotatoria</taxon>
        <taxon>Bdelloidea</taxon>
        <taxon>Philodinida</taxon>
        <taxon>Philodinidae</taxon>
        <taxon>Rotaria</taxon>
    </lineage>
</organism>
<dbReference type="Proteomes" id="UP000663866">
    <property type="component" value="Unassembled WGS sequence"/>
</dbReference>